<gene>
    <name evidence="1" type="ORF">BC6307_13915</name>
</gene>
<dbReference type="InterPro" id="IPR005500">
    <property type="entry name" value="DUF309"/>
</dbReference>
<keyword evidence="2" id="KW-1185">Reference proteome</keyword>
<dbReference type="Gene3D" id="1.10.3450.10">
    <property type="entry name" value="TTHA0068-like"/>
    <property type="match status" value="1"/>
</dbReference>
<sequence length="173" mass="20755">MYPKDYTEYLFYFHCLRDYFECHEVLEEFWKEQPNHSRDDHWVGLIQIAVSLYHHRRGNFNGAKKMMNNAIINLSKKSKEIEKLGLDSKLLIETLREHLQKIENKIQYESINLPIKDDNLLQICNEMAEKQNLSWGRASDLSNEFLVNKHTLRDRSDVIETRKEELNKRKNNS</sequence>
<dbReference type="InterPro" id="IPR023203">
    <property type="entry name" value="TTHA0068_sf"/>
</dbReference>
<name>A0A223KSI4_9BACI</name>
<dbReference type="Proteomes" id="UP000215224">
    <property type="component" value="Chromosome"/>
</dbReference>
<organism evidence="1 2">
    <name type="scientific">Sutcliffiella cohnii</name>
    <dbReference type="NCBI Taxonomy" id="33932"/>
    <lineage>
        <taxon>Bacteria</taxon>
        <taxon>Bacillati</taxon>
        <taxon>Bacillota</taxon>
        <taxon>Bacilli</taxon>
        <taxon>Bacillales</taxon>
        <taxon>Bacillaceae</taxon>
        <taxon>Sutcliffiella</taxon>
    </lineage>
</organism>
<dbReference type="SUPFAM" id="SSF140663">
    <property type="entry name" value="TTHA0068-like"/>
    <property type="match status" value="1"/>
</dbReference>
<dbReference type="PANTHER" id="PTHR34796">
    <property type="entry name" value="EXPRESSED PROTEIN"/>
    <property type="match status" value="1"/>
</dbReference>
<dbReference type="STRING" id="1314751.GCA_001591425_03312"/>
<protein>
    <recommendedName>
        <fullName evidence="3">DUF309 domain-containing protein</fullName>
    </recommendedName>
</protein>
<evidence type="ECO:0000313" key="2">
    <source>
        <dbReference type="Proteomes" id="UP000215224"/>
    </source>
</evidence>
<dbReference type="KEGG" id="bcoh:BC6307_13915"/>
<dbReference type="Pfam" id="PF03745">
    <property type="entry name" value="DUF309"/>
    <property type="match status" value="1"/>
</dbReference>
<dbReference type="PANTHER" id="PTHR34796:SF1">
    <property type="entry name" value="EXPRESSED PROTEIN"/>
    <property type="match status" value="1"/>
</dbReference>
<reference evidence="1 2" key="1">
    <citation type="submission" date="2016-12" db="EMBL/GenBank/DDBJ databases">
        <title>The whole genome sequencing and assembly of Bacillus cohnii DSM 6307T strain.</title>
        <authorList>
            <person name="Lee Y.-J."/>
            <person name="Yi H."/>
            <person name="Bahn Y.-S."/>
            <person name="Kim J.F."/>
            <person name="Lee D.-W."/>
        </authorList>
    </citation>
    <scope>NUCLEOTIDE SEQUENCE [LARGE SCALE GENOMIC DNA]</scope>
    <source>
        <strain evidence="1 2">DSM 6307</strain>
    </source>
</reference>
<accession>A0A223KSI4</accession>
<evidence type="ECO:0008006" key="3">
    <source>
        <dbReference type="Google" id="ProtNLM"/>
    </source>
</evidence>
<dbReference type="RefSeq" id="WP_066418607.1">
    <property type="nucleotide sequence ID" value="NZ_CP018866.1"/>
</dbReference>
<evidence type="ECO:0000313" key="1">
    <source>
        <dbReference type="EMBL" id="AST92304.1"/>
    </source>
</evidence>
<dbReference type="EMBL" id="CP018866">
    <property type="protein sequence ID" value="AST92304.1"/>
    <property type="molecule type" value="Genomic_DNA"/>
</dbReference>
<dbReference type="AlphaFoldDB" id="A0A223KSI4"/>
<proteinExistence type="predicted"/>